<comment type="subunit">
    <text evidence="9">The system is composed of three essential subunits: KdpA, KdpB and KdpC.</text>
</comment>
<dbReference type="PANTHER" id="PTHR30607:SF2">
    <property type="entry name" value="POTASSIUM-TRANSPORTING ATPASE POTASSIUM-BINDING SUBUNIT"/>
    <property type="match status" value="1"/>
</dbReference>
<feature type="transmembrane region" description="Helical" evidence="9">
    <location>
        <begin position="402"/>
        <end position="420"/>
    </location>
</feature>
<feature type="transmembrane region" description="Helical" evidence="9">
    <location>
        <begin position="53"/>
        <end position="75"/>
    </location>
</feature>
<comment type="subcellular location">
    <subcellularLocation>
        <location evidence="9">Cell membrane</location>
        <topology evidence="9">Multi-pass membrane protein</topology>
    </subcellularLocation>
</comment>
<dbReference type="GO" id="GO:0030955">
    <property type="term" value="F:potassium ion binding"/>
    <property type="evidence" value="ECO:0007669"/>
    <property type="project" value="UniProtKB-UniRule"/>
</dbReference>
<evidence type="ECO:0000256" key="4">
    <source>
        <dbReference type="ARBA" id="ARBA00022692"/>
    </source>
</evidence>
<dbReference type="EMBL" id="SMOD01000003">
    <property type="protein sequence ID" value="TDG10050.1"/>
    <property type="molecule type" value="Genomic_DNA"/>
</dbReference>
<feature type="transmembrane region" description="Helical" evidence="9">
    <location>
        <begin position="87"/>
        <end position="107"/>
    </location>
</feature>
<feature type="transmembrane region" description="Helical" evidence="9">
    <location>
        <begin position="250"/>
        <end position="270"/>
    </location>
</feature>
<evidence type="ECO:0000313" key="11">
    <source>
        <dbReference type="Proteomes" id="UP000295606"/>
    </source>
</evidence>
<feature type="transmembrane region" description="Helical" evidence="9">
    <location>
        <begin position="163"/>
        <end position="181"/>
    </location>
</feature>
<dbReference type="Proteomes" id="UP000295606">
    <property type="component" value="Unassembled WGS sequence"/>
</dbReference>
<gene>
    <name evidence="9 10" type="primary">kdpA</name>
    <name evidence="10" type="ORF">E1N52_05980</name>
</gene>
<dbReference type="PIRSF" id="PIRSF001294">
    <property type="entry name" value="K_ATPaseA"/>
    <property type="match status" value="1"/>
</dbReference>
<feature type="transmembrane region" description="Helical" evidence="9">
    <location>
        <begin position="524"/>
        <end position="545"/>
    </location>
</feature>
<dbReference type="PANTHER" id="PTHR30607">
    <property type="entry name" value="POTASSIUM-TRANSPORTING ATPASE A CHAIN"/>
    <property type="match status" value="1"/>
</dbReference>
<evidence type="ECO:0000256" key="9">
    <source>
        <dbReference type="HAMAP-Rule" id="MF_00275"/>
    </source>
</evidence>
<sequence>MWTLPVLILVLAIAISIPLSRYMAWVMEGHFPAPRWLRWFESRLDSGAQDWKQYTLALLVFNVALFVFGFVVLSLQPLMPLNPLGRGMLAPSTIFNTVISFMTNTNLQHYSGDQHLSNFSQIFFILPNMFLSAAVGLCALTAIIRALRGEHRLGNFFVDMWRVVVYMFVPVALVVGVIFIHEGMPMTYASDVQVSTLEPAAMGTDDHGQAKQQTLIVGPVAAVIPIKMLGTNGGGFYGMNSAQPYENPSALSNIVTTLAMMIFPFSLVLMYGRMLGRLRHAVVIYSVMLTMMIGLIGWAVYWDAMQPNPAFTAHPVARTYALAGTRHSVTIPPVAGLPVDQHLGNLEGKELRFGTSAGATFAAITTDVTCGAVNAEHDSLNPIAGLSPLIGMWLNCVFGGKGVGMINLLLFLVVGVFLAGQMVGRTPEYLGRKVGAREMKLAMIALLVHPILILGPTGLFSATDWGTKAEANPGAHGFSEIVYQFSSSSANNGSAMDGLATTYGLNANPNPAPTAVQWDTATGLVMLFSRYLPIVAPIAMAAFLGRKKTAPATLGTMRDNTATFGFLLLGTILIVGALLFLPVAALGPLANHLGPIPFGG</sequence>
<name>A0A4R5LK71_9BURK</name>
<evidence type="ECO:0000256" key="7">
    <source>
        <dbReference type="ARBA" id="ARBA00023065"/>
    </source>
</evidence>
<evidence type="ECO:0000313" key="10">
    <source>
        <dbReference type="EMBL" id="TDG10050.1"/>
    </source>
</evidence>
<accession>A0A4R5LK71</accession>
<feature type="transmembrane region" description="Helical" evidence="9">
    <location>
        <begin position="441"/>
        <end position="462"/>
    </location>
</feature>
<keyword evidence="1 9" id="KW-0813">Transport</keyword>
<evidence type="ECO:0000256" key="6">
    <source>
        <dbReference type="ARBA" id="ARBA00022989"/>
    </source>
</evidence>
<feature type="transmembrane region" description="Helical" evidence="9">
    <location>
        <begin position="119"/>
        <end position="143"/>
    </location>
</feature>
<dbReference type="Pfam" id="PF03814">
    <property type="entry name" value="KdpA"/>
    <property type="match status" value="1"/>
</dbReference>
<organism evidence="10 11">
    <name type="scientific">Paraburkholderia guartelaensis</name>
    <dbReference type="NCBI Taxonomy" id="2546446"/>
    <lineage>
        <taxon>Bacteria</taxon>
        <taxon>Pseudomonadati</taxon>
        <taxon>Pseudomonadota</taxon>
        <taxon>Betaproteobacteria</taxon>
        <taxon>Burkholderiales</taxon>
        <taxon>Burkholderiaceae</taxon>
        <taxon>Paraburkholderia</taxon>
    </lineage>
</organism>
<feature type="transmembrane region" description="Helical" evidence="9">
    <location>
        <begin position="566"/>
        <end position="590"/>
    </location>
</feature>
<dbReference type="OrthoDB" id="9763796at2"/>
<dbReference type="HAMAP" id="MF_00275">
    <property type="entry name" value="KdpA"/>
    <property type="match status" value="1"/>
</dbReference>
<keyword evidence="5 9" id="KW-0630">Potassium</keyword>
<keyword evidence="8 9" id="KW-0472">Membrane</keyword>
<protein>
    <recommendedName>
        <fullName evidence="9">Potassium-transporting ATPase potassium-binding subunit</fullName>
    </recommendedName>
    <alternativeName>
        <fullName evidence="9">ATP phosphohydrolase [potassium-transporting] A chain</fullName>
    </alternativeName>
    <alternativeName>
        <fullName evidence="9">Potassium-binding and translocating subunit A</fullName>
    </alternativeName>
    <alternativeName>
        <fullName evidence="9">Potassium-translocating ATPase A chain</fullName>
    </alternativeName>
</protein>
<feature type="transmembrane region" description="Helical" evidence="9">
    <location>
        <begin position="282"/>
        <end position="301"/>
    </location>
</feature>
<evidence type="ECO:0000256" key="5">
    <source>
        <dbReference type="ARBA" id="ARBA00022958"/>
    </source>
</evidence>
<dbReference type="GO" id="GO:0005886">
    <property type="term" value="C:plasma membrane"/>
    <property type="evidence" value="ECO:0007669"/>
    <property type="project" value="UniProtKB-SubCell"/>
</dbReference>
<dbReference type="NCBIfam" id="TIGR00680">
    <property type="entry name" value="kdpA"/>
    <property type="match status" value="1"/>
</dbReference>
<keyword evidence="6 9" id="KW-1133">Transmembrane helix</keyword>
<evidence type="ECO:0000256" key="1">
    <source>
        <dbReference type="ARBA" id="ARBA00022448"/>
    </source>
</evidence>
<reference evidence="10 11" key="1">
    <citation type="submission" date="2019-03" db="EMBL/GenBank/DDBJ databases">
        <title>Paraburkholderia sp. isolated from native Mimosa gymnas in Guartela State Park, Brazil.</title>
        <authorList>
            <person name="Paulitsch F."/>
            <person name="Hungria M."/>
            <person name="Delamuta J.R.M."/>
            <person name="Ribeiro R.A."/>
            <person name="Dall'Agnol R."/>
            <person name="Silva J.S.B."/>
        </authorList>
    </citation>
    <scope>NUCLEOTIDE SEQUENCE [LARGE SCALE GENOMIC DNA]</scope>
    <source>
        <strain evidence="10 11">CNPSo 3008</strain>
    </source>
</reference>
<keyword evidence="2 9" id="KW-1003">Cell membrane</keyword>
<evidence type="ECO:0000256" key="3">
    <source>
        <dbReference type="ARBA" id="ARBA00022538"/>
    </source>
</evidence>
<dbReference type="InterPro" id="IPR004623">
    <property type="entry name" value="KdpA"/>
</dbReference>
<keyword evidence="3 9" id="KW-0633">Potassium transport</keyword>
<evidence type="ECO:0000256" key="8">
    <source>
        <dbReference type="ARBA" id="ARBA00023136"/>
    </source>
</evidence>
<evidence type="ECO:0000256" key="2">
    <source>
        <dbReference type="ARBA" id="ARBA00022475"/>
    </source>
</evidence>
<proteinExistence type="inferred from homology"/>
<comment type="caution">
    <text evidence="10">The sequence shown here is derived from an EMBL/GenBank/DDBJ whole genome shotgun (WGS) entry which is preliminary data.</text>
</comment>
<comment type="function">
    <text evidence="9">Part of the high-affinity ATP-driven potassium transport (or Kdp) system, which catalyzes the hydrolysis of ATP coupled with the electrogenic transport of potassium into the cytoplasm. This subunit binds the extracellular potassium ions and delivers the ions to the membrane domain of KdpB through an intramembrane tunnel.</text>
</comment>
<dbReference type="RefSeq" id="WP_133181074.1">
    <property type="nucleotide sequence ID" value="NZ_SMOD01000003.1"/>
</dbReference>
<keyword evidence="4 9" id="KW-0812">Transmembrane</keyword>
<comment type="similarity">
    <text evidence="9">Belongs to the KdpA family.</text>
</comment>
<keyword evidence="7 9" id="KW-0406">Ion transport</keyword>
<dbReference type="GO" id="GO:0008556">
    <property type="term" value="F:P-type potassium transmembrane transporter activity"/>
    <property type="evidence" value="ECO:0007669"/>
    <property type="project" value="InterPro"/>
</dbReference>
<dbReference type="AlphaFoldDB" id="A0A4R5LK71"/>